<sequence length="351" mass="36519">MSGDALVASLAGDDEIAAQFSATAEIAAMLRFEAVLAEAQGALGIIPDDAARAIAEAASRVVADKVAIRRGMARDGVPVPALVMELRAACGEAQGGFVHHGATSQDVVDSGSMLRLKMVLSLINDRVARVLGRLADMAADQAATPLMAQTRMQAALPFTAAEKLATWRVPLESHRGRLARLAAELPVQLGGPIGNGASFGPDYPALRADLARRLGLREAQPWHADRTPVLDVAHGLALLTGSLAKIGQDVALMAQTRVQAIELTGGGESSAMAHKRNPVAAEALVALGRLNAGLLGTLAQSMIHENERSGAAWTLEWLVLPQMAEAAGGACRLAEALLADARFVPEPDAGR</sequence>
<proteinExistence type="predicted"/>
<dbReference type="EMBL" id="CP113520">
    <property type="protein sequence ID" value="WAJ28903.1"/>
    <property type="molecule type" value="Genomic_DNA"/>
</dbReference>
<name>A0ACD4NQ74_9HYPH</name>
<keyword evidence="1" id="KW-0413">Isomerase</keyword>
<keyword evidence="2" id="KW-1185">Reference proteome</keyword>
<evidence type="ECO:0000313" key="1">
    <source>
        <dbReference type="EMBL" id="WAJ28903.1"/>
    </source>
</evidence>
<organism evidence="1 2">
    <name type="scientific">Antarcticirhabdus aurantiaca</name>
    <dbReference type="NCBI Taxonomy" id="2606717"/>
    <lineage>
        <taxon>Bacteria</taxon>
        <taxon>Pseudomonadati</taxon>
        <taxon>Pseudomonadota</taxon>
        <taxon>Alphaproteobacteria</taxon>
        <taxon>Hyphomicrobiales</taxon>
        <taxon>Aurantimonadaceae</taxon>
        <taxon>Antarcticirhabdus</taxon>
    </lineage>
</organism>
<reference evidence="1" key="1">
    <citation type="submission" date="2022-11" db="EMBL/GenBank/DDBJ databases">
        <title>beta-Carotene-producing bacterium, Jeongeuplla avenae sp. nov., alleviates the salt stress of Arabidopsis seedlings.</title>
        <authorList>
            <person name="Jiang L."/>
            <person name="Lee J."/>
        </authorList>
    </citation>
    <scope>NUCLEOTIDE SEQUENCE</scope>
    <source>
        <strain evidence="1">DY_R2A_6</strain>
    </source>
</reference>
<dbReference type="EC" id="5.5.1.2" evidence="1"/>
<protein>
    <submittedName>
        <fullName evidence="1">3-carboxy-cis,cis-muconate cycloisomerase</fullName>
        <ecNumber evidence="1">5.5.1.2</ecNumber>
    </submittedName>
</protein>
<evidence type="ECO:0000313" key="2">
    <source>
        <dbReference type="Proteomes" id="UP001163223"/>
    </source>
</evidence>
<accession>A0ACD4NQ74</accession>
<dbReference type="Proteomes" id="UP001163223">
    <property type="component" value="Chromosome"/>
</dbReference>
<gene>
    <name evidence="1" type="ORF">OXU80_01210</name>
</gene>